<dbReference type="CDD" id="cd07067">
    <property type="entry name" value="HP_PGM_like"/>
    <property type="match status" value="1"/>
</dbReference>
<dbReference type="Proteomes" id="UP001596071">
    <property type="component" value="Unassembled WGS sequence"/>
</dbReference>
<evidence type="ECO:0000256" key="2">
    <source>
        <dbReference type="ARBA" id="ARBA00023235"/>
    </source>
</evidence>
<keyword evidence="1" id="KW-0324">Glycolysis</keyword>
<dbReference type="PIRSF" id="PIRSF000709">
    <property type="entry name" value="6PFK_2-Ptase"/>
    <property type="match status" value="1"/>
</dbReference>
<evidence type="ECO:0000313" key="4">
    <source>
        <dbReference type="Proteomes" id="UP001596071"/>
    </source>
</evidence>
<dbReference type="PANTHER" id="PTHR48100">
    <property type="entry name" value="BROAD-SPECIFICITY PHOSPHATASE YOR283W-RELATED"/>
    <property type="match status" value="1"/>
</dbReference>
<dbReference type="Gene3D" id="3.40.50.1240">
    <property type="entry name" value="Phosphoglycerate mutase-like"/>
    <property type="match status" value="1"/>
</dbReference>
<reference evidence="4" key="1">
    <citation type="journal article" date="2019" name="Int. J. Syst. Evol. Microbiol.">
        <title>The Global Catalogue of Microorganisms (GCM) 10K type strain sequencing project: providing services to taxonomists for standard genome sequencing and annotation.</title>
        <authorList>
            <consortium name="The Broad Institute Genomics Platform"/>
            <consortium name="The Broad Institute Genome Sequencing Center for Infectious Disease"/>
            <person name="Wu L."/>
            <person name="Ma J."/>
        </authorList>
    </citation>
    <scope>NUCLEOTIDE SEQUENCE [LARGE SCALE GENOMIC DNA]</scope>
    <source>
        <strain evidence="4">KACC 11299</strain>
    </source>
</reference>
<proteinExistence type="predicted"/>
<comment type="caution">
    <text evidence="3">The sequence shown here is derived from an EMBL/GenBank/DDBJ whole genome shotgun (WGS) entry which is preliminary data.</text>
</comment>
<evidence type="ECO:0000313" key="3">
    <source>
        <dbReference type="EMBL" id="MFC5603294.1"/>
    </source>
</evidence>
<dbReference type="InterPro" id="IPR013078">
    <property type="entry name" value="His_Pase_superF_clade-1"/>
</dbReference>
<protein>
    <submittedName>
        <fullName evidence="3">Histidine phosphatase family protein</fullName>
        <ecNumber evidence="3">3.1.3.-</ecNumber>
    </submittedName>
</protein>
<keyword evidence="2" id="KW-0413">Isomerase</keyword>
<dbReference type="Pfam" id="PF00300">
    <property type="entry name" value="His_Phos_1"/>
    <property type="match status" value="1"/>
</dbReference>
<organism evidence="3 4">
    <name type="scientific">Sporosarcina koreensis</name>
    <dbReference type="NCBI Taxonomy" id="334735"/>
    <lineage>
        <taxon>Bacteria</taxon>
        <taxon>Bacillati</taxon>
        <taxon>Bacillota</taxon>
        <taxon>Bacilli</taxon>
        <taxon>Bacillales</taxon>
        <taxon>Caryophanaceae</taxon>
        <taxon>Sporosarcina</taxon>
    </lineage>
</organism>
<dbReference type="PROSITE" id="PS00175">
    <property type="entry name" value="PG_MUTASE"/>
    <property type="match status" value="1"/>
</dbReference>
<dbReference type="SUPFAM" id="SSF53254">
    <property type="entry name" value="Phosphoglycerate mutase-like"/>
    <property type="match status" value="1"/>
</dbReference>
<gene>
    <name evidence="3" type="ORF">ACFPTP_08655</name>
</gene>
<dbReference type="RefSeq" id="WP_381443644.1">
    <property type="nucleotide sequence ID" value="NZ_JBHSNP010000011.1"/>
</dbReference>
<sequence>MSTHLYLTRHGETEWNQKRLMQGWKDSPLTDKGIAQASQLARRLSTVRFHAVYSSTSKRAIQTTEIAKGEKNLEVIKYDDLREMSFGKWEGKTQEDNEKENPAEWMTFWETPHLFSNESIEPFLKVQERMVATINKIVKQHPCENILVVTHSIALNLLMDYFEKNELKDLWSTPAIPPTSLTLVEFQENNQQEVIFKYDTSHLDEFSR</sequence>
<keyword evidence="3" id="KW-0378">Hydrolase</keyword>
<name>A0ABW0TZD5_9BACL</name>
<dbReference type="InterPro" id="IPR001345">
    <property type="entry name" value="PG/BPGM_mutase_AS"/>
</dbReference>
<dbReference type="PANTHER" id="PTHR48100:SF1">
    <property type="entry name" value="HISTIDINE PHOSPHATASE FAMILY PROTEIN-RELATED"/>
    <property type="match status" value="1"/>
</dbReference>
<dbReference type="GO" id="GO:0016787">
    <property type="term" value="F:hydrolase activity"/>
    <property type="evidence" value="ECO:0007669"/>
    <property type="project" value="UniProtKB-KW"/>
</dbReference>
<dbReference type="InterPro" id="IPR029033">
    <property type="entry name" value="His_PPase_superfam"/>
</dbReference>
<accession>A0ABW0TZD5</accession>
<dbReference type="EMBL" id="JBHSNP010000011">
    <property type="protein sequence ID" value="MFC5603294.1"/>
    <property type="molecule type" value="Genomic_DNA"/>
</dbReference>
<dbReference type="SMART" id="SM00855">
    <property type="entry name" value="PGAM"/>
    <property type="match status" value="1"/>
</dbReference>
<keyword evidence="4" id="KW-1185">Reference proteome</keyword>
<dbReference type="EC" id="3.1.3.-" evidence="3"/>
<evidence type="ECO:0000256" key="1">
    <source>
        <dbReference type="ARBA" id="ARBA00023152"/>
    </source>
</evidence>
<dbReference type="InterPro" id="IPR050275">
    <property type="entry name" value="PGM_Phosphatase"/>
</dbReference>